<feature type="chain" id="PRO_5010980532" description="Tyrosine-protein kinase ephrin type A/B receptor-like domain-containing protein" evidence="3">
    <location>
        <begin position="21"/>
        <end position="427"/>
    </location>
</feature>
<keyword evidence="6" id="KW-1185">Reference proteome</keyword>
<feature type="transmembrane region" description="Helical" evidence="2">
    <location>
        <begin position="220"/>
        <end position="245"/>
    </location>
</feature>
<keyword evidence="2" id="KW-1133">Transmembrane helix</keyword>
<accession>T1FEJ3</accession>
<dbReference type="HOGENOM" id="CLU_642947_0_0_1"/>
<feature type="signal peptide" evidence="3">
    <location>
        <begin position="1"/>
        <end position="20"/>
    </location>
</feature>
<keyword evidence="2" id="KW-0812">Transmembrane</keyword>
<reference evidence="5" key="3">
    <citation type="submission" date="2015-06" db="UniProtKB">
        <authorList>
            <consortium name="EnsemblMetazoa"/>
        </authorList>
    </citation>
    <scope>IDENTIFICATION</scope>
</reference>
<proteinExistence type="predicted"/>
<dbReference type="InParanoid" id="T1FEJ3"/>
<evidence type="ECO:0008006" key="7">
    <source>
        <dbReference type="Google" id="ProtNLM"/>
    </source>
</evidence>
<keyword evidence="3" id="KW-0732">Signal</keyword>
<dbReference type="Proteomes" id="UP000015101">
    <property type="component" value="Unassembled WGS sequence"/>
</dbReference>
<evidence type="ECO:0000256" key="3">
    <source>
        <dbReference type="SAM" id="SignalP"/>
    </source>
</evidence>
<keyword evidence="2" id="KW-0472">Membrane</keyword>
<dbReference type="KEGG" id="hro:HELRODRAFT_179319"/>
<evidence type="ECO:0000256" key="2">
    <source>
        <dbReference type="SAM" id="Phobius"/>
    </source>
</evidence>
<dbReference type="AlphaFoldDB" id="T1FEJ3"/>
<reference evidence="4 6" key="2">
    <citation type="journal article" date="2013" name="Nature">
        <title>Insights into bilaterian evolution from three spiralian genomes.</title>
        <authorList>
            <person name="Simakov O."/>
            <person name="Marletaz F."/>
            <person name="Cho S.J."/>
            <person name="Edsinger-Gonzales E."/>
            <person name="Havlak P."/>
            <person name="Hellsten U."/>
            <person name="Kuo D.H."/>
            <person name="Larsson T."/>
            <person name="Lv J."/>
            <person name="Arendt D."/>
            <person name="Savage R."/>
            <person name="Osoegawa K."/>
            <person name="de Jong P."/>
            <person name="Grimwood J."/>
            <person name="Chapman J.A."/>
            <person name="Shapiro H."/>
            <person name="Aerts A."/>
            <person name="Otillar R.P."/>
            <person name="Terry A.Y."/>
            <person name="Boore J.L."/>
            <person name="Grigoriev I.V."/>
            <person name="Lindberg D.R."/>
            <person name="Seaver E.C."/>
            <person name="Weisblat D.A."/>
            <person name="Putnam N.H."/>
            <person name="Rokhsar D.S."/>
        </authorList>
    </citation>
    <scope>NUCLEOTIDE SEQUENCE</scope>
</reference>
<dbReference type="EMBL" id="KB097519">
    <property type="protein sequence ID" value="ESN95543.1"/>
    <property type="molecule type" value="Genomic_DNA"/>
</dbReference>
<dbReference type="EMBL" id="AMQM01006806">
    <property type="status" value="NOT_ANNOTATED_CDS"/>
    <property type="molecule type" value="Genomic_DNA"/>
</dbReference>
<protein>
    <recommendedName>
        <fullName evidence="7">Tyrosine-protein kinase ephrin type A/B receptor-like domain-containing protein</fullName>
    </recommendedName>
</protein>
<dbReference type="CTD" id="20207242"/>
<feature type="region of interest" description="Disordered" evidence="1">
    <location>
        <begin position="315"/>
        <end position="362"/>
    </location>
</feature>
<reference evidence="6" key="1">
    <citation type="submission" date="2012-12" db="EMBL/GenBank/DDBJ databases">
        <authorList>
            <person name="Hellsten U."/>
            <person name="Grimwood J."/>
            <person name="Chapman J.A."/>
            <person name="Shapiro H."/>
            <person name="Aerts A."/>
            <person name="Otillar R.P."/>
            <person name="Terry A.Y."/>
            <person name="Boore J.L."/>
            <person name="Simakov O."/>
            <person name="Marletaz F."/>
            <person name="Cho S.-J."/>
            <person name="Edsinger-Gonzales E."/>
            <person name="Havlak P."/>
            <person name="Kuo D.-H."/>
            <person name="Larsson T."/>
            <person name="Lv J."/>
            <person name="Arendt D."/>
            <person name="Savage R."/>
            <person name="Osoegawa K."/>
            <person name="de Jong P."/>
            <person name="Lindberg D.R."/>
            <person name="Seaver E.C."/>
            <person name="Weisblat D.A."/>
            <person name="Putnam N.H."/>
            <person name="Grigoriev I.V."/>
            <person name="Rokhsar D.S."/>
        </authorList>
    </citation>
    <scope>NUCLEOTIDE SEQUENCE</scope>
</reference>
<dbReference type="EnsemblMetazoa" id="HelroT179319">
    <property type="protein sequence ID" value="HelroP179319"/>
    <property type="gene ID" value="HelroG179319"/>
</dbReference>
<sequence>MCTRYCTLIVLLLTCQHSSATTIRSSASSSATAAYYYQEVNMSPLSCPLGTYYYAAVTTATTMTTAAVETAATTTTAFEGVLLTGSIRTNQTLYPTATTSPYNIHSNYIKNCYPCQGVNNNIVNIINNYPIANYIGLNNDTTSNATKNIHNTTTTTTANSITTIATTTTTNNINSNVMATIPRCAECSYDYTSQKLICTTCESGYELTAGGICEKIKIPVWGIVLIALAGVLVIFIPLVIFLICFKRKNFFRKPGPKPKNLPSLDDDSISSSKEEILTSKNKNSYPLPPVVSPINEEIYENRVGRLDEPAYDVDVENKDDPVYQNTLVSHKEGDASREEKARRKGKKKWKDGSAGMEESQNDEIVRCKVDSIMINNETGSSTALYPRQQQQQQQPSQQQQQRIENKAYSEAVDNDVYVNYDECIEYD</sequence>
<name>T1FEJ3_HELRO</name>
<organism evidence="5 6">
    <name type="scientific">Helobdella robusta</name>
    <name type="common">Californian leech</name>
    <dbReference type="NCBI Taxonomy" id="6412"/>
    <lineage>
        <taxon>Eukaryota</taxon>
        <taxon>Metazoa</taxon>
        <taxon>Spiralia</taxon>
        <taxon>Lophotrochozoa</taxon>
        <taxon>Annelida</taxon>
        <taxon>Clitellata</taxon>
        <taxon>Hirudinea</taxon>
        <taxon>Rhynchobdellida</taxon>
        <taxon>Glossiphoniidae</taxon>
        <taxon>Helobdella</taxon>
    </lineage>
</organism>
<evidence type="ECO:0000313" key="6">
    <source>
        <dbReference type="Proteomes" id="UP000015101"/>
    </source>
</evidence>
<feature type="compositionally biased region" description="Basic and acidic residues" evidence="1">
    <location>
        <begin position="329"/>
        <end position="341"/>
    </location>
</feature>
<dbReference type="RefSeq" id="XP_009026409.1">
    <property type="nucleotide sequence ID" value="XM_009028161.1"/>
</dbReference>
<evidence type="ECO:0000313" key="4">
    <source>
        <dbReference type="EMBL" id="ESN95543.1"/>
    </source>
</evidence>
<evidence type="ECO:0000313" key="5">
    <source>
        <dbReference type="EnsemblMetazoa" id="HelroP179319"/>
    </source>
</evidence>
<evidence type="ECO:0000256" key="1">
    <source>
        <dbReference type="SAM" id="MobiDB-lite"/>
    </source>
</evidence>
<dbReference type="GeneID" id="20207242"/>
<gene>
    <name evidence="5" type="primary">20207242</name>
    <name evidence="4" type="ORF">HELRODRAFT_179319</name>
</gene>